<organism evidence="2">
    <name type="scientific">marine metagenome</name>
    <dbReference type="NCBI Taxonomy" id="408172"/>
    <lineage>
        <taxon>unclassified sequences</taxon>
        <taxon>metagenomes</taxon>
        <taxon>ecological metagenomes</taxon>
    </lineage>
</organism>
<dbReference type="AlphaFoldDB" id="A0A382KHD4"/>
<protein>
    <submittedName>
        <fullName evidence="2">Uncharacterized protein</fullName>
    </submittedName>
</protein>
<sequence length="25" mass="2857">IRHPAPPSFLRKHEPTFTQATKALL</sequence>
<feature type="region of interest" description="Disordered" evidence="1">
    <location>
        <begin position="1"/>
        <end position="25"/>
    </location>
</feature>
<accession>A0A382KHD4</accession>
<dbReference type="EMBL" id="UINC01079899">
    <property type="protein sequence ID" value="SVC22347.1"/>
    <property type="molecule type" value="Genomic_DNA"/>
</dbReference>
<name>A0A382KHD4_9ZZZZ</name>
<feature type="non-terminal residue" evidence="2">
    <location>
        <position position="1"/>
    </location>
</feature>
<gene>
    <name evidence="2" type="ORF">METZ01_LOCUS275201</name>
</gene>
<reference evidence="2" key="1">
    <citation type="submission" date="2018-05" db="EMBL/GenBank/DDBJ databases">
        <authorList>
            <person name="Lanie J.A."/>
            <person name="Ng W.-L."/>
            <person name="Kazmierczak K.M."/>
            <person name="Andrzejewski T.M."/>
            <person name="Davidsen T.M."/>
            <person name="Wayne K.J."/>
            <person name="Tettelin H."/>
            <person name="Glass J.I."/>
            <person name="Rusch D."/>
            <person name="Podicherti R."/>
            <person name="Tsui H.-C.T."/>
            <person name="Winkler M.E."/>
        </authorList>
    </citation>
    <scope>NUCLEOTIDE SEQUENCE</scope>
</reference>
<evidence type="ECO:0000256" key="1">
    <source>
        <dbReference type="SAM" id="MobiDB-lite"/>
    </source>
</evidence>
<feature type="compositionally biased region" description="Polar residues" evidence="1">
    <location>
        <begin position="16"/>
        <end position="25"/>
    </location>
</feature>
<evidence type="ECO:0000313" key="2">
    <source>
        <dbReference type="EMBL" id="SVC22347.1"/>
    </source>
</evidence>
<proteinExistence type="predicted"/>
<feature type="non-terminal residue" evidence="2">
    <location>
        <position position="25"/>
    </location>
</feature>